<evidence type="ECO:0000313" key="2">
    <source>
        <dbReference type="EMBL" id="GIE48499.1"/>
    </source>
</evidence>
<name>A0A919MGE3_9ACTN</name>
<sequence>MPNFFFAHIDDLSASWGATFSYLALLSAAYVWVMRNNISHYGRERRRLRQRYEPRPLPPETGRALAALRRHILRQNYLAAAALVPLGVFLLFSEITGFDEKGIRQLLRVE</sequence>
<keyword evidence="1" id="KW-1133">Transmembrane helix</keyword>
<reference evidence="2" key="1">
    <citation type="submission" date="2021-01" db="EMBL/GenBank/DDBJ databases">
        <title>Whole genome shotgun sequence of Actinoplanes nipponensis NBRC 14063.</title>
        <authorList>
            <person name="Komaki H."/>
            <person name="Tamura T."/>
        </authorList>
    </citation>
    <scope>NUCLEOTIDE SEQUENCE</scope>
    <source>
        <strain evidence="2">NBRC 14063</strain>
    </source>
</reference>
<keyword evidence="1" id="KW-0812">Transmembrane</keyword>
<protein>
    <submittedName>
        <fullName evidence="2">Uncharacterized protein</fullName>
    </submittedName>
</protein>
<proteinExistence type="predicted"/>
<keyword evidence="1" id="KW-0472">Membrane</keyword>
<organism evidence="2 3">
    <name type="scientific">Actinoplanes nipponensis</name>
    <dbReference type="NCBI Taxonomy" id="135950"/>
    <lineage>
        <taxon>Bacteria</taxon>
        <taxon>Bacillati</taxon>
        <taxon>Actinomycetota</taxon>
        <taxon>Actinomycetes</taxon>
        <taxon>Micromonosporales</taxon>
        <taxon>Micromonosporaceae</taxon>
        <taxon>Actinoplanes</taxon>
    </lineage>
</organism>
<evidence type="ECO:0000256" key="1">
    <source>
        <dbReference type="SAM" id="Phobius"/>
    </source>
</evidence>
<feature type="transmembrane region" description="Helical" evidence="1">
    <location>
        <begin position="77"/>
        <end position="98"/>
    </location>
</feature>
<gene>
    <name evidence="2" type="ORF">Ani05nite_20330</name>
</gene>
<feature type="transmembrane region" description="Helical" evidence="1">
    <location>
        <begin position="12"/>
        <end position="33"/>
    </location>
</feature>
<dbReference type="EMBL" id="BOMQ01000026">
    <property type="protein sequence ID" value="GIE48499.1"/>
    <property type="molecule type" value="Genomic_DNA"/>
</dbReference>
<dbReference type="Proteomes" id="UP000647172">
    <property type="component" value="Unassembled WGS sequence"/>
</dbReference>
<evidence type="ECO:0000313" key="3">
    <source>
        <dbReference type="Proteomes" id="UP000647172"/>
    </source>
</evidence>
<dbReference type="AlphaFoldDB" id="A0A919MGE3"/>
<keyword evidence="3" id="KW-1185">Reference proteome</keyword>
<comment type="caution">
    <text evidence="2">The sequence shown here is derived from an EMBL/GenBank/DDBJ whole genome shotgun (WGS) entry which is preliminary data.</text>
</comment>
<accession>A0A919MGE3</accession>